<proteinExistence type="predicted"/>
<organism evidence="3 4">
    <name type="scientific">Laceyella putida</name>
    <dbReference type="NCBI Taxonomy" id="110101"/>
    <lineage>
        <taxon>Bacteria</taxon>
        <taxon>Bacillati</taxon>
        <taxon>Bacillota</taxon>
        <taxon>Bacilli</taxon>
        <taxon>Bacillales</taxon>
        <taxon>Thermoactinomycetaceae</taxon>
        <taxon>Laceyella</taxon>
    </lineage>
</organism>
<protein>
    <submittedName>
        <fullName evidence="3">Stage III sporulation protein AG</fullName>
    </submittedName>
</protein>
<evidence type="ECO:0000256" key="1">
    <source>
        <dbReference type="SAM" id="MobiDB-lite"/>
    </source>
</evidence>
<feature type="compositionally biased region" description="Basic and acidic residues" evidence="1">
    <location>
        <begin position="113"/>
        <end position="129"/>
    </location>
</feature>
<feature type="region of interest" description="Disordered" evidence="1">
    <location>
        <begin position="108"/>
        <end position="144"/>
    </location>
</feature>
<dbReference type="InterPro" id="IPR014195">
    <property type="entry name" value="Spore_III_AG"/>
</dbReference>
<dbReference type="Proteomes" id="UP001596500">
    <property type="component" value="Unassembled WGS sequence"/>
</dbReference>
<dbReference type="NCBIfam" id="TIGR02830">
    <property type="entry name" value="spore_III_AG"/>
    <property type="match status" value="1"/>
</dbReference>
<reference evidence="4" key="1">
    <citation type="journal article" date="2019" name="Int. J. Syst. Evol. Microbiol.">
        <title>The Global Catalogue of Microorganisms (GCM) 10K type strain sequencing project: providing services to taxonomists for standard genome sequencing and annotation.</title>
        <authorList>
            <consortium name="The Broad Institute Genomics Platform"/>
            <consortium name="The Broad Institute Genome Sequencing Center for Infectious Disease"/>
            <person name="Wu L."/>
            <person name="Ma J."/>
        </authorList>
    </citation>
    <scope>NUCLEOTIDE SEQUENCE [LARGE SCALE GENOMIC DNA]</scope>
    <source>
        <strain evidence="4">CGMCC 1.12942</strain>
    </source>
</reference>
<sequence length="204" mass="22647">MLSKWMKRLEAKMGSSDKQKSKLGWMVILGGAGVAIMLFSSFIGVKENATPPDPMSVMPTSAKPQAKQPVSTMQDYERQVEQQLAEVLSKIVGVDDVSVVVNLDSTEEEVVQTDERQSEQVTTERDKSGGNRSITQNTRDKKTAYYRNENGERPVVVKRLKPKVRGVLVVARGVENLQVKAIVIEAIQRTLDVPMHRISVLPKG</sequence>
<accession>A0ABW2RJ40</accession>
<gene>
    <name evidence="3" type="primary">spoIIIAG</name>
    <name evidence="3" type="ORF">ACFQNG_07300</name>
</gene>
<dbReference type="EMBL" id="JBHTBW010000019">
    <property type="protein sequence ID" value="MFC7440958.1"/>
    <property type="molecule type" value="Genomic_DNA"/>
</dbReference>
<name>A0ABW2RJ40_9BACL</name>
<keyword evidence="2" id="KW-0472">Membrane</keyword>
<dbReference type="RefSeq" id="WP_379864238.1">
    <property type="nucleotide sequence ID" value="NZ_JBHTBW010000019.1"/>
</dbReference>
<keyword evidence="4" id="KW-1185">Reference proteome</keyword>
<keyword evidence="2" id="KW-0812">Transmembrane</keyword>
<comment type="caution">
    <text evidence="3">The sequence shown here is derived from an EMBL/GenBank/DDBJ whole genome shotgun (WGS) entry which is preliminary data.</text>
</comment>
<feature type="transmembrane region" description="Helical" evidence="2">
    <location>
        <begin position="23"/>
        <end position="45"/>
    </location>
</feature>
<keyword evidence="2" id="KW-1133">Transmembrane helix</keyword>
<evidence type="ECO:0000256" key="2">
    <source>
        <dbReference type="SAM" id="Phobius"/>
    </source>
</evidence>
<evidence type="ECO:0000313" key="3">
    <source>
        <dbReference type="EMBL" id="MFC7440958.1"/>
    </source>
</evidence>
<evidence type="ECO:0000313" key="4">
    <source>
        <dbReference type="Proteomes" id="UP001596500"/>
    </source>
</evidence>